<dbReference type="InterPro" id="IPR001492">
    <property type="entry name" value="Flagellin"/>
</dbReference>
<keyword evidence="3" id="KW-0975">Bacterial flagellum</keyword>
<feature type="domain" description="Flagellin N-terminal" evidence="4">
    <location>
        <begin position="8"/>
        <end position="142"/>
    </location>
</feature>
<dbReference type="GO" id="GO:0005198">
    <property type="term" value="F:structural molecule activity"/>
    <property type="evidence" value="ECO:0007669"/>
    <property type="project" value="InterPro"/>
</dbReference>
<dbReference type="RefSeq" id="WP_152232450.1">
    <property type="nucleotide sequence ID" value="NZ_BAAAOT010000024.1"/>
</dbReference>
<evidence type="ECO:0000259" key="4">
    <source>
        <dbReference type="Pfam" id="PF00669"/>
    </source>
</evidence>
<evidence type="ECO:0000313" key="7">
    <source>
        <dbReference type="Proteomes" id="UP000429644"/>
    </source>
</evidence>
<dbReference type="GO" id="GO:0071973">
    <property type="term" value="P:bacterial-type flagellum-dependent cell motility"/>
    <property type="evidence" value="ECO:0007669"/>
    <property type="project" value="InterPro"/>
</dbReference>
<keyword evidence="6" id="KW-0969">Cilium</keyword>
<evidence type="ECO:0000259" key="5">
    <source>
        <dbReference type="Pfam" id="PF00700"/>
    </source>
</evidence>
<feature type="domain" description="Flagellin C-terminal" evidence="5">
    <location>
        <begin position="238"/>
        <end position="321"/>
    </location>
</feature>
<evidence type="ECO:0000256" key="2">
    <source>
        <dbReference type="ARBA" id="ARBA00005709"/>
    </source>
</evidence>
<keyword evidence="6" id="KW-0282">Flagellum</keyword>
<dbReference type="InterPro" id="IPR013384">
    <property type="entry name" value="Flagell_FlgL"/>
</dbReference>
<dbReference type="SUPFAM" id="SSF64518">
    <property type="entry name" value="Phase 1 flagellin"/>
    <property type="match status" value="1"/>
</dbReference>
<dbReference type="EMBL" id="WHPD01002927">
    <property type="protein sequence ID" value="MPV89700.1"/>
    <property type="molecule type" value="Genomic_DNA"/>
</dbReference>
<dbReference type="InterPro" id="IPR046358">
    <property type="entry name" value="Flagellin_C"/>
</dbReference>
<proteinExistence type="inferred from homology"/>
<dbReference type="Gene3D" id="1.20.1330.10">
    <property type="entry name" value="f41 fragment of flagellin, N-terminal domain"/>
    <property type="match status" value="1"/>
</dbReference>
<name>A0A7J9V0P8_9MICO</name>
<sequence length="322" mass="33865">MIGRVTQQGLKQASLASLQSNLSRMSQLQEQLSSGKRILKASDDPAGMVDAMRIRSDQRANAQYGRNAADGVGWLSTVDSALQGSTALLTRARNLTVQGANTGALGQAARDALATEIRATAEALREQANAQYLGRSVFAGTSDAGEAFGPGSEYLFRGATPDTGAAYPTVERRISDNTTVRVDSNGKTVFGEGAWPEYVGGGEMTPADAAKANVSVFALLERAAQAISDGATDVADYLGAIDTRINAMLGEVAAVGTRYNQVLAAQETIEGNKVTLKAQLTDVEDVDLAETIVELKAQEVAYQSALSATSRALQPSLLDFLR</sequence>
<evidence type="ECO:0000313" key="6">
    <source>
        <dbReference type="EMBL" id="MPV89700.1"/>
    </source>
</evidence>
<evidence type="ECO:0000256" key="1">
    <source>
        <dbReference type="ARBA" id="ARBA00004365"/>
    </source>
</evidence>
<organism evidence="6 7">
    <name type="scientific">Georgenia ruanii</name>
    <dbReference type="NCBI Taxonomy" id="348442"/>
    <lineage>
        <taxon>Bacteria</taxon>
        <taxon>Bacillati</taxon>
        <taxon>Actinomycetota</taxon>
        <taxon>Actinomycetes</taxon>
        <taxon>Micrococcales</taxon>
        <taxon>Bogoriellaceae</taxon>
        <taxon>Georgenia</taxon>
    </lineage>
</organism>
<comment type="similarity">
    <text evidence="2">Belongs to the bacterial flagellin family.</text>
</comment>
<comment type="caution">
    <text evidence="6">The sequence shown here is derived from an EMBL/GenBank/DDBJ whole genome shotgun (WGS) entry which is preliminary data.</text>
</comment>
<dbReference type="InterPro" id="IPR001029">
    <property type="entry name" value="Flagellin_N"/>
</dbReference>
<evidence type="ECO:0000256" key="3">
    <source>
        <dbReference type="ARBA" id="ARBA00023143"/>
    </source>
</evidence>
<dbReference type="Pfam" id="PF00669">
    <property type="entry name" value="Flagellin_N"/>
    <property type="match status" value="1"/>
</dbReference>
<accession>A0A7J9V0P8</accession>
<comment type="subcellular location">
    <subcellularLocation>
        <location evidence="1">Bacterial flagellum</location>
    </subcellularLocation>
</comment>
<reference evidence="6 7" key="1">
    <citation type="submission" date="2019-10" db="EMBL/GenBank/DDBJ databases">
        <title>Georgenia wutianyii sp. nov. and Georgenia yuyongxinii sp. nov. isolated from plateau pika (Ochotona curzoniae) in the Qinghai-Tibet plateau of China.</title>
        <authorList>
            <person name="Tian Z."/>
        </authorList>
    </citation>
    <scope>NUCLEOTIDE SEQUENCE [LARGE SCALE GENOMIC DNA]</scope>
    <source>
        <strain evidence="6 7">JCM 15130</strain>
    </source>
</reference>
<gene>
    <name evidence="6" type="primary">flgL</name>
    <name evidence="6" type="ORF">GB882_13570</name>
</gene>
<keyword evidence="6" id="KW-0966">Cell projection</keyword>
<protein>
    <submittedName>
        <fullName evidence="6">Flagellar hook-associated protein 3</fullName>
    </submittedName>
</protein>
<dbReference type="OrthoDB" id="9758307at2"/>
<dbReference type="PANTHER" id="PTHR42792">
    <property type="entry name" value="FLAGELLIN"/>
    <property type="match status" value="1"/>
</dbReference>
<dbReference type="Pfam" id="PF00700">
    <property type="entry name" value="Flagellin_C"/>
    <property type="match status" value="1"/>
</dbReference>
<dbReference type="NCBIfam" id="TIGR02550">
    <property type="entry name" value="flagell_flgL"/>
    <property type="match status" value="1"/>
</dbReference>
<keyword evidence="7" id="KW-1185">Reference proteome</keyword>
<dbReference type="Proteomes" id="UP000429644">
    <property type="component" value="Unassembled WGS sequence"/>
</dbReference>
<dbReference type="PANTHER" id="PTHR42792:SF1">
    <property type="entry name" value="FLAGELLAR HOOK-ASSOCIATED PROTEIN 3"/>
    <property type="match status" value="1"/>
</dbReference>
<dbReference type="GO" id="GO:0009424">
    <property type="term" value="C:bacterial-type flagellum hook"/>
    <property type="evidence" value="ECO:0007669"/>
    <property type="project" value="InterPro"/>
</dbReference>
<dbReference type="AlphaFoldDB" id="A0A7J9V0P8"/>